<dbReference type="InterPro" id="IPR036390">
    <property type="entry name" value="WH_DNA-bd_sf"/>
</dbReference>
<dbReference type="SUPFAM" id="SSF53850">
    <property type="entry name" value="Periplasmic binding protein-like II"/>
    <property type="match status" value="1"/>
</dbReference>
<feature type="domain" description="HTH lysR-type" evidence="5">
    <location>
        <begin position="29"/>
        <end position="86"/>
    </location>
</feature>
<dbReference type="PRINTS" id="PR00039">
    <property type="entry name" value="HTHLYSR"/>
</dbReference>
<evidence type="ECO:0000259" key="5">
    <source>
        <dbReference type="PROSITE" id="PS50931"/>
    </source>
</evidence>
<accession>A0A1X7GLR9</accession>
<protein>
    <submittedName>
        <fullName evidence="6">DNA-binding transcriptional regulator, LysR family</fullName>
    </submittedName>
</protein>
<dbReference type="STRING" id="28094.SAMN06295900_116128"/>
<evidence type="ECO:0000256" key="3">
    <source>
        <dbReference type="ARBA" id="ARBA00023125"/>
    </source>
</evidence>
<evidence type="ECO:0000313" key="6">
    <source>
        <dbReference type="EMBL" id="SMF71224.1"/>
    </source>
</evidence>
<proteinExistence type="inferred from homology"/>
<sequence length="330" mass="36282">MTEGGHRPGTGGGRPIMAVRLPSCRSSMLDFGQMRCFVAAATELNFRRAAALLNMTQPPLSRQIQLLEDNLGVKLFERIGRTVKLTTEGRVFLADATRLLSLAEQAESTVRRASKGKTGRVRIGFTGAAGYELIPELLIAASKRLPDVDVVLLELISVAQIEAFAANTIDLGFLRPLPSRQGLQFLLVDEEPLVIALPSEHALCRCEGPIALELLDRQPFIMHSPTHGKYFYERIQGMLAAVGVTLDVAQYIDQTPTILSLVRAGLGVAILPASARRFRYDNVEFRPIANSVVRAEMSMAWRTDQDNPAVTAFRLMAAEHFAGNRDRLES</sequence>
<dbReference type="FunFam" id="1.10.10.10:FF:000001">
    <property type="entry name" value="LysR family transcriptional regulator"/>
    <property type="match status" value="1"/>
</dbReference>
<name>A0A1X7GLR9_TRICW</name>
<dbReference type="PANTHER" id="PTHR30346:SF0">
    <property type="entry name" value="HCA OPERON TRANSCRIPTIONAL ACTIVATOR HCAR"/>
    <property type="match status" value="1"/>
</dbReference>
<dbReference type="Proteomes" id="UP000192911">
    <property type="component" value="Unassembled WGS sequence"/>
</dbReference>
<dbReference type="Gene3D" id="3.40.190.10">
    <property type="entry name" value="Periplasmic binding protein-like II"/>
    <property type="match status" value="2"/>
</dbReference>
<dbReference type="InterPro" id="IPR005119">
    <property type="entry name" value="LysR_subst-bd"/>
</dbReference>
<dbReference type="InterPro" id="IPR036388">
    <property type="entry name" value="WH-like_DNA-bd_sf"/>
</dbReference>
<dbReference type="SUPFAM" id="SSF46785">
    <property type="entry name" value="Winged helix' DNA-binding domain"/>
    <property type="match status" value="1"/>
</dbReference>
<evidence type="ECO:0000313" key="7">
    <source>
        <dbReference type="Proteomes" id="UP000192911"/>
    </source>
</evidence>
<keyword evidence="2" id="KW-0805">Transcription regulation</keyword>
<organism evidence="6 7">
    <name type="scientific">Trinickia caryophylli</name>
    <name type="common">Paraburkholderia caryophylli</name>
    <dbReference type="NCBI Taxonomy" id="28094"/>
    <lineage>
        <taxon>Bacteria</taxon>
        <taxon>Pseudomonadati</taxon>
        <taxon>Pseudomonadota</taxon>
        <taxon>Betaproteobacteria</taxon>
        <taxon>Burkholderiales</taxon>
        <taxon>Burkholderiaceae</taxon>
        <taxon>Trinickia</taxon>
    </lineage>
</organism>
<dbReference type="Pfam" id="PF00126">
    <property type="entry name" value="HTH_1"/>
    <property type="match status" value="1"/>
</dbReference>
<keyword evidence="4" id="KW-0804">Transcription</keyword>
<dbReference type="AlphaFoldDB" id="A0A1X7GLR9"/>
<dbReference type="EMBL" id="FXAH01000016">
    <property type="protein sequence ID" value="SMF71224.1"/>
    <property type="molecule type" value="Genomic_DNA"/>
</dbReference>
<dbReference type="PROSITE" id="PS50931">
    <property type="entry name" value="HTH_LYSR"/>
    <property type="match status" value="1"/>
</dbReference>
<comment type="similarity">
    <text evidence="1">Belongs to the LysR transcriptional regulatory family.</text>
</comment>
<dbReference type="GO" id="GO:0003700">
    <property type="term" value="F:DNA-binding transcription factor activity"/>
    <property type="evidence" value="ECO:0007669"/>
    <property type="project" value="InterPro"/>
</dbReference>
<keyword evidence="3 6" id="KW-0238">DNA-binding</keyword>
<dbReference type="Pfam" id="PF03466">
    <property type="entry name" value="LysR_substrate"/>
    <property type="match status" value="1"/>
</dbReference>
<dbReference type="GO" id="GO:0032993">
    <property type="term" value="C:protein-DNA complex"/>
    <property type="evidence" value="ECO:0007669"/>
    <property type="project" value="TreeGrafter"/>
</dbReference>
<evidence type="ECO:0000256" key="4">
    <source>
        <dbReference type="ARBA" id="ARBA00023163"/>
    </source>
</evidence>
<dbReference type="PANTHER" id="PTHR30346">
    <property type="entry name" value="TRANSCRIPTIONAL DUAL REGULATOR HCAR-RELATED"/>
    <property type="match status" value="1"/>
</dbReference>
<dbReference type="InterPro" id="IPR000847">
    <property type="entry name" value="LysR_HTH_N"/>
</dbReference>
<evidence type="ECO:0000256" key="2">
    <source>
        <dbReference type="ARBA" id="ARBA00023015"/>
    </source>
</evidence>
<gene>
    <name evidence="6" type="ORF">SAMN06295900_116128</name>
</gene>
<dbReference type="Gene3D" id="1.10.10.10">
    <property type="entry name" value="Winged helix-like DNA-binding domain superfamily/Winged helix DNA-binding domain"/>
    <property type="match status" value="1"/>
</dbReference>
<keyword evidence="7" id="KW-1185">Reference proteome</keyword>
<evidence type="ECO:0000256" key="1">
    <source>
        <dbReference type="ARBA" id="ARBA00009437"/>
    </source>
</evidence>
<reference evidence="7" key="1">
    <citation type="submission" date="2017-04" db="EMBL/GenBank/DDBJ databases">
        <authorList>
            <person name="Varghese N."/>
            <person name="Submissions S."/>
        </authorList>
    </citation>
    <scope>NUCLEOTIDE SEQUENCE [LARGE SCALE GENOMIC DNA]</scope>
    <source>
        <strain evidence="7">Ballard 720</strain>
    </source>
</reference>
<dbReference type="GO" id="GO:0003677">
    <property type="term" value="F:DNA binding"/>
    <property type="evidence" value="ECO:0007669"/>
    <property type="project" value="UniProtKB-KW"/>
</dbReference>